<feature type="binding site" evidence="7">
    <location>
        <position position="40"/>
    </location>
    <ligand>
        <name>ATP</name>
        <dbReference type="ChEBI" id="CHEBI:30616"/>
    </ligand>
</feature>
<evidence type="ECO:0000313" key="10">
    <source>
        <dbReference type="EMBL" id="QGK68926.1"/>
    </source>
</evidence>
<dbReference type="Proteomes" id="UP000371041">
    <property type="component" value="Chromosome"/>
</dbReference>
<dbReference type="EMBL" id="CP045929">
    <property type="protein sequence ID" value="QGK68926.1"/>
    <property type="molecule type" value="Genomic_DNA"/>
</dbReference>
<dbReference type="GO" id="GO:0004674">
    <property type="term" value="F:protein serine/threonine kinase activity"/>
    <property type="evidence" value="ECO:0007669"/>
    <property type="project" value="UniProtKB-KW"/>
</dbReference>
<dbReference type="Gene3D" id="1.10.510.10">
    <property type="entry name" value="Transferase(Phosphotransferase) domain 1"/>
    <property type="match status" value="1"/>
</dbReference>
<keyword evidence="11" id="KW-1185">Reference proteome</keyword>
<dbReference type="EC" id="2.7.11.1" evidence="1"/>
<dbReference type="InterPro" id="IPR011009">
    <property type="entry name" value="Kinase-like_dom_sf"/>
</dbReference>
<dbReference type="Gene3D" id="1.25.40.10">
    <property type="entry name" value="Tetratricopeptide repeat domain"/>
    <property type="match status" value="1"/>
</dbReference>
<dbReference type="PROSITE" id="PS50011">
    <property type="entry name" value="PROTEIN_KINASE_DOM"/>
    <property type="match status" value="1"/>
</dbReference>
<proteinExistence type="predicted"/>
<dbReference type="RefSeq" id="WP_154075529.1">
    <property type="nucleotide sequence ID" value="NZ_CP045929.1"/>
</dbReference>
<dbReference type="AlphaFoldDB" id="A0A5Q3Q636"/>
<dbReference type="FunFam" id="1.10.510.10:FF:000021">
    <property type="entry name" value="Serine/threonine protein kinase"/>
    <property type="match status" value="1"/>
</dbReference>
<keyword evidence="2" id="KW-0723">Serine/threonine-protein kinase</keyword>
<dbReference type="PROSITE" id="PS00108">
    <property type="entry name" value="PROTEIN_KINASE_ST"/>
    <property type="match status" value="1"/>
</dbReference>
<organism evidence="10 11">
    <name type="scientific">Allosaccharopolyspora coralli</name>
    <dbReference type="NCBI Taxonomy" id="2665642"/>
    <lineage>
        <taxon>Bacteria</taxon>
        <taxon>Bacillati</taxon>
        <taxon>Actinomycetota</taxon>
        <taxon>Actinomycetes</taxon>
        <taxon>Pseudonocardiales</taxon>
        <taxon>Pseudonocardiaceae</taxon>
        <taxon>Allosaccharopolyspora</taxon>
    </lineage>
</organism>
<dbReference type="SMART" id="SM00220">
    <property type="entry name" value="S_TKc"/>
    <property type="match status" value="1"/>
</dbReference>
<keyword evidence="3" id="KW-0808">Transferase</keyword>
<evidence type="ECO:0000256" key="5">
    <source>
        <dbReference type="ARBA" id="ARBA00022777"/>
    </source>
</evidence>
<dbReference type="SUPFAM" id="SSF56112">
    <property type="entry name" value="Protein kinase-like (PK-like)"/>
    <property type="match status" value="1"/>
</dbReference>
<dbReference type="SUPFAM" id="SSF48452">
    <property type="entry name" value="TPR-like"/>
    <property type="match status" value="1"/>
</dbReference>
<dbReference type="InterPro" id="IPR000719">
    <property type="entry name" value="Prot_kinase_dom"/>
</dbReference>
<feature type="region of interest" description="Disordered" evidence="8">
    <location>
        <begin position="281"/>
        <end position="325"/>
    </location>
</feature>
<keyword evidence="4 7" id="KW-0547">Nucleotide-binding</keyword>
<dbReference type="CDD" id="cd14014">
    <property type="entry name" value="STKc_PknB_like"/>
    <property type="match status" value="1"/>
</dbReference>
<accession>A0A5Q3Q636</accession>
<dbReference type="Gene3D" id="3.30.200.20">
    <property type="entry name" value="Phosphorylase Kinase, domain 1"/>
    <property type="match status" value="1"/>
</dbReference>
<dbReference type="Pfam" id="PF00069">
    <property type="entry name" value="Pkinase"/>
    <property type="match status" value="1"/>
</dbReference>
<dbReference type="InterPro" id="IPR008271">
    <property type="entry name" value="Ser/Thr_kinase_AS"/>
</dbReference>
<evidence type="ECO:0000256" key="1">
    <source>
        <dbReference type="ARBA" id="ARBA00012513"/>
    </source>
</evidence>
<evidence type="ECO:0000256" key="7">
    <source>
        <dbReference type="PROSITE-ProRule" id="PRU10141"/>
    </source>
</evidence>
<evidence type="ECO:0000256" key="4">
    <source>
        <dbReference type="ARBA" id="ARBA00022741"/>
    </source>
</evidence>
<evidence type="ECO:0000256" key="6">
    <source>
        <dbReference type="ARBA" id="ARBA00022840"/>
    </source>
</evidence>
<keyword evidence="5 10" id="KW-0418">Kinase</keyword>
<dbReference type="InterPro" id="IPR017441">
    <property type="entry name" value="Protein_kinase_ATP_BS"/>
</dbReference>
<reference evidence="11" key="1">
    <citation type="submission" date="2019-11" db="EMBL/GenBank/DDBJ databases">
        <title>The complete genome sequence of Saccharopolyspora sp. E2A.</title>
        <authorList>
            <person name="Zhang G."/>
        </authorList>
    </citation>
    <scope>NUCLEOTIDE SEQUENCE [LARGE SCALE GENOMIC DNA]</scope>
    <source>
        <strain evidence="11">E2A</strain>
    </source>
</reference>
<evidence type="ECO:0000259" key="9">
    <source>
        <dbReference type="PROSITE" id="PS50011"/>
    </source>
</evidence>
<dbReference type="KEGG" id="sace:GIY23_04680"/>
<evidence type="ECO:0000313" key="11">
    <source>
        <dbReference type="Proteomes" id="UP000371041"/>
    </source>
</evidence>
<dbReference type="PANTHER" id="PTHR43289">
    <property type="entry name" value="MITOGEN-ACTIVATED PROTEIN KINASE KINASE KINASE 20-RELATED"/>
    <property type="match status" value="1"/>
</dbReference>
<feature type="domain" description="Protein kinase" evidence="9">
    <location>
        <begin position="11"/>
        <end position="277"/>
    </location>
</feature>
<protein>
    <recommendedName>
        <fullName evidence="1">non-specific serine/threonine protein kinase</fullName>
        <ecNumber evidence="1">2.7.11.1</ecNumber>
    </recommendedName>
</protein>
<evidence type="ECO:0000256" key="3">
    <source>
        <dbReference type="ARBA" id="ARBA00022679"/>
    </source>
</evidence>
<gene>
    <name evidence="10" type="ORF">GIY23_04680</name>
</gene>
<sequence length="504" mass="54905">MAQHRVIAGRYELTSPIGRGAMGEVWAAYDTRLDRPIAVKLLPATKIADTENPETIRQRFVRESRLTARVEHVGVPAVHDAGSDGDDLFLVMQLIDGIDLADLVAERGALAEGWAAAIGAQIAGVLAAAHDASLVHRDLKPSNVMVDSHGTVKVLDFGIAAALGANVTRLTATHETLGTPAYMAPEQAMSGTATPRSDLYSLGCVLHEMLCGEQVFTAKLPLALLHKHLDEPPAPLRQCGVSVSEEVEELVLDLLAKDPESRPENAHEVYRRLIPFLPVPEHTSSSVEGDPTGPYRAPLAPRASTRRQEPDLVSPPATSVSEDRIRADQERAHELVDDGRYTQAAELLRTLLADSAASAQLSFERGVKIRKNLAGFSFLGGDYRAALREYRVLLADADRGEVSPTEILTFKEMIASCRAELGEHTTAIADLRVLVDEHAQLLPEQVERSCELRLQLAMLLIHTDSADEARELLDDVVRVADEARLDEPAARARQLLRRLDALAQ</sequence>
<dbReference type="InterPro" id="IPR011990">
    <property type="entry name" value="TPR-like_helical_dom_sf"/>
</dbReference>
<dbReference type="PROSITE" id="PS00107">
    <property type="entry name" value="PROTEIN_KINASE_ATP"/>
    <property type="match status" value="1"/>
</dbReference>
<keyword evidence="6 7" id="KW-0067">ATP-binding</keyword>
<dbReference type="PANTHER" id="PTHR43289:SF6">
    <property type="entry name" value="SERINE_THREONINE-PROTEIN KINASE NEKL-3"/>
    <property type="match status" value="1"/>
</dbReference>
<evidence type="ECO:0000256" key="2">
    <source>
        <dbReference type="ARBA" id="ARBA00022527"/>
    </source>
</evidence>
<name>A0A5Q3Q636_9PSEU</name>
<dbReference type="GO" id="GO:0005524">
    <property type="term" value="F:ATP binding"/>
    <property type="evidence" value="ECO:0007669"/>
    <property type="project" value="UniProtKB-UniRule"/>
</dbReference>
<evidence type="ECO:0000256" key="8">
    <source>
        <dbReference type="SAM" id="MobiDB-lite"/>
    </source>
</evidence>